<feature type="region of interest" description="Disordered" evidence="4">
    <location>
        <begin position="334"/>
        <end position="422"/>
    </location>
</feature>
<dbReference type="Pfam" id="PF00072">
    <property type="entry name" value="Response_reg"/>
    <property type="match status" value="1"/>
</dbReference>
<feature type="modified residue" description="4-aspartylphosphate" evidence="3">
    <location>
        <position position="481"/>
    </location>
</feature>
<protein>
    <submittedName>
        <fullName evidence="6">Ssk1 h</fullName>
    </submittedName>
</protein>
<name>H8X9Q8_CANO9</name>
<dbReference type="SUPFAM" id="SSF52172">
    <property type="entry name" value="CheY-like"/>
    <property type="match status" value="1"/>
</dbReference>
<dbReference type="CDD" id="cd17546">
    <property type="entry name" value="REC_hyHK_CKI1_RcsC-like"/>
    <property type="match status" value="1"/>
</dbReference>
<evidence type="ECO:0000313" key="7">
    <source>
        <dbReference type="Proteomes" id="UP000005018"/>
    </source>
</evidence>
<dbReference type="InterPro" id="IPR011006">
    <property type="entry name" value="CheY-like_superfamily"/>
</dbReference>
<evidence type="ECO:0000259" key="5">
    <source>
        <dbReference type="PROSITE" id="PS50110"/>
    </source>
</evidence>
<dbReference type="SMART" id="SM00448">
    <property type="entry name" value="REC"/>
    <property type="match status" value="1"/>
</dbReference>
<dbReference type="KEGG" id="cot:CORT_0G00340"/>
<dbReference type="eggNOG" id="KOG0519">
    <property type="taxonomic scope" value="Eukaryota"/>
</dbReference>
<feature type="compositionally biased region" description="Polar residues" evidence="4">
    <location>
        <begin position="334"/>
        <end position="355"/>
    </location>
</feature>
<sequence>MSHMYNSGDFAPPYQMKSPSMNSIPRHSMSAPMSGVSTSLNSSQNKYHKNDKKANLSVDTSGGKSLNYPGRKSTPTTWTAADEEYSKPRRIWVKVPQGTPTTILAHRDDIVDDLKLQIIQKYPNSIGRFDDAANLTLKLETFNNTNNDYLSETQSEKNRPIDDVVLLNPDQNVWQLLDMHFPQGMGMRDAIIIERSTTREGNTPTESNHRLSYSDQDGPLVKPSSDRFQMKHPQPRQAELAKQTPTTQSLSSHQLQHSQSSSQALKNFPAPKSSYSSMPGAPYKDRSVSPSITAAKNSPIPRDQSHTNVVHSPLQKSNLQAILLLPKNFSINSNSNGTPSKSKMLQESTGANTDDCTQHDAKVEATSPQEHPAIKYKKIDTEFVSSPSPAPPIESSKGDILPSLTKTISSNKNNKSDKPSDPALEKVFPSISVLVVEDNAINQAILGAFLRKRKINYQIAKNGQEAIDKWKKGGFHLVLMDIQLPVKSGIEATKEIRHLEKLNKIGVFDDTELSRLALNELQPDDKLDTNTFRSPVIIVALTASSNSSVDRKNALTAGCNDYLTKPVNLVWLQNKITEWGCMQALIDFEGWKGKKNWATA</sequence>
<gene>
    <name evidence="6" type="ORF">CORT_0G00340</name>
</gene>
<organism evidence="6 7">
    <name type="scientific">Candida orthopsilosis (strain 90-125)</name>
    <name type="common">Yeast</name>
    <dbReference type="NCBI Taxonomy" id="1136231"/>
    <lineage>
        <taxon>Eukaryota</taxon>
        <taxon>Fungi</taxon>
        <taxon>Dikarya</taxon>
        <taxon>Ascomycota</taxon>
        <taxon>Saccharomycotina</taxon>
        <taxon>Pichiomycetes</taxon>
        <taxon>Debaryomycetaceae</taxon>
        <taxon>Candida/Lodderomyces clade</taxon>
        <taxon>Candida</taxon>
    </lineage>
</organism>
<feature type="compositionally biased region" description="Low complexity" evidence="4">
    <location>
        <begin position="248"/>
        <end position="263"/>
    </location>
</feature>
<keyword evidence="7" id="KW-1185">Reference proteome</keyword>
<dbReference type="AlphaFoldDB" id="H8X9Q8"/>
<dbReference type="GO" id="GO:1900445">
    <property type="term" value="P:positive regulation of filamentous growth of a population of unicellular organisms in response to biotic stimulus"/>
    <property type="evidence" value="ECO:0007669"/>
    <property type="project" value="UniProtKB-ARBA"/>
</dbReference>
<feature type="compositionally biased region" description="Polar residues" evidence="4">
    <location>
        <begin position="199"/>
        <end position="215"/>
    </location>
</feature>
<dbReference type="Gene3D" id="3.40.50.2300">
    <property type="match status" value="1"/>
</dbReference>
<accession>H8X9Q8</accession>
<dbReference type="GeneID" id="14542005"/>
<evidence type="ECO:0000313" key="6">
    <source>
        <dbReference type="EMBL" id="CCG24724.1"/>
    </source>
</evidence>
<evidence type="ECO:0000256" key="2">
    <source>
        <dbReference type="ARBA" id="ARBA00023012"/>
    </source>
</evidence>
<evidence type="ECO:0000256" key="4">
    <source>
        <dbReference type="SAM" id="MobiDB-lite"/>
    </source>
</evidence>
<keyword evidence="2" id="KW-0902">Two-component regulatory system</keyword>
<dbReference type="PANTHER" id="PTHR45339:SF1">
    <property type="entry name" value="HYBRID SIGNAL TRANSDUCTION HISTIDINE KINASE J"/>
    <property type="match status" value="1"/>
</dbReference>
<dbReference type="GO" id="GO:0000156">
    <property type="term" value="F:phosphorelay response regulator activity"/>
    <property type="evidence" value="ECO:0007669"/>
    <property type="project" value="UniProtKB-ARBA"/>
</dbReference>
<keyword evidence="1 3" id="KW-0597">Phosphoprotein</keyword>
<feature type="domain" description="Response regulatory" evidence="5">
    <location>
        <begin position="432"/>
        <end position="580"/>
    </location>
</feature>
<feature type="region of interest" description="Disordered" evidence="4">
    <location>
        <begin position="1"/>
        <end position="80"/>
    </location>
</feature>
<proteinExistence type="predicted"/>
<dbReference type="RefSeq" id="XP_003870852.1">
    <property type="nucleotide sequence ID" value="XM_003870803.1"/>
</dbReference>
<dbReference type="Proteomes" id="UP000005018">
    <property type="component" value="Chromosome 7"/>
</dbReference>
<evidence type="ECO:0000256" key="1">
    <source>
        <dbReference type="ARBA" id="ARBA00022553"/>
    </source>
</evidence>
<feature type="compositionally biased region" description="Polar residues" evidence="4">
    <location>
        <begin position="35"/>
        <end position="45"/>
    </location>
</feature>
<dbReference type="PANTHER" id="PTHR45339">
    <property type="entry name" value="HYBRID SIGNAL TRANSDUCTION HISTIDINE KINASE J"/>
    <property type="match status" value="1"/>
</dbReference>
<reference evidence="6 7" key="1">
    <citation type="journal article" date="2012" name="PLoS ONE">
        <title>Sequence and analysis of the genome of the pathogenic yeast Candida orthopsilosis.</title>
        <authorList>
            <person name="Riccombeni A."/>
            <person name="Vidanes G."/>
            <person name="Proux-Wera E."/>
            <person name="Wolfe K.H."/>
            <person name="Butler G."/>
        </authorList>
    </citation>
    <scope>NUCLEOTIDE SEQUENCE [LARGE SCALE GENOMIC DNA]</scope>
    <source>
        <strain evidence="6 7">Co 90-125</strain>
    </source>
</reference>
<dbReference type="InterPro" id="IPR001789">
    <property type="entry name" value="Sig_transdc_resp-reg_receiver"/>
</dbReference>
<dbReference type="FunFam" id="3.40.50.2300:FF:000146">
    <property type="entry name" value="Putative two-component response regulator SSK1p"/>
    <property type="match status" value="1"/>
</dbReference>
<dbReference type="GO" id="GO:0036180">
    <property type="term" value="P:filamentous growth of a population of unicellular organisms in response to biotic stimulus"/>
    <property type="evidence" value="ECO:0007669"/>
    <property type="project" value="UniProtKB-ARBA"/>
</dbReference>
<evidence type="ECO:0000256" key="3">
    <source>
        <dbReference type="PROSITE-ProRule" id="PRU00169"/>
    </source>
</evidence>
<feature type="region of interest" description="Disordered" evidence="4">
    <location>
        <begin position="197"/>
        <end position="307"/>
    </location>
</feature>
<dbReference type="EMBL" id="HE681725">
    <property type="protein sequence ID" value="CCG24724.1"/>
    <property type="molecule type" value="Genomic_DNA"/>
</dbReference>
<dbReference type="OrthoDB" id="21225at2759"/>
<dbReference type="PROSITE" id="PS50110">
    <property type="entry name" value="RESPONSE_REGULATORY"/>
    <property type="match status" value="1"/>
</dbReference>
<dbReference type="HOGENOM" id="CLU_008307_4_0_1"/>
<dbReference type="GO" id="GO:0006950">
    <property type="term" value="P:response to stress"/>
    <property type="evidence" value="ECO:0007669"/>
    <property type="project" value="UniProtKB-ARBA"/>
</dbReference>